<dbReference type="CDD" id="cd16936">
    <property type="entry name" value="HATPase_RsbW-like"/>
    <property type="match status" value="1"/>
</dbReference>
<dbReference type="EMBL" id="JACHJW010000001">
    <property type="protein sequence ID" value="MBB4958643.1"/>
    <property type="molecule type" value="Genomic_DNA"/>
</dbReference>
<accession>A0A7W7SPN1</accession>
<dbReference type="SUPFAM" id="SSF55781">
    <property type="entry name" value="GAF domain-like"/>
    <property type="match status" value="1"/>
</dbReference>
<dbReference type="InterPro" id="IPR001932">
    <property type="entry name" value="PPM-type_phosphatase-like_dom"/>
</dbReference>
<dbReference type="InterPro" id="IPR003018">
    <property type="entry name" value="GAF"/>
</dbReference>
<comment type="caution">
    <text evidence="4">The sequence shown here is derived from an EMBL/GenBank/DDBJ whole genome shotgun (WGS) entry which is preliminary data.</text>
</comment>
<dbReference type="PANTHER" id="PTHR43156:SF2">
    <property type="entry name" value="STAGE II SPORULATION PROTEIN E"/>
    <property type="match status" value="1"/>
</dbReference>
<dbReference type="Pfam" id="PF13581">
    <property type="entry name" value="HATPase_c_2"/>
    <property type="match status" value="1"/>
</dbReference>
<dbReference type="PANTHER" id="PTHR43156">
    <property type="entry name" value="STAGE II SPORULATION PROTEIN E-RELATED"/>
    <property type="match status" value="1"/>
</dbReference>
<dbReference type="Gene3D" id="3.30.450.40">
    <property type="match status" value="1"/>
</dbReference>
<reference evidence="4 5" key="1">
    <citation type="submission" date="2020-08" db="EMBL/GenBank/DDBJ databases">
        <title>Sequencing the genomes of 1000 actinobacteria strains.</title>
        <authorList>
            <person name="Klenk H.-P."/>
        </authorList>
    </citation>
    <scope>NUCLEOTIDE SEQUENCE [LARGE SCALE GENOMIC DNA]</scope>
    <source>
        <strain evidence="4 5">DSM 45886</strain>
    </source>
</reference>
<feature type="region of interest" description="Disordered" evidence="2">
    <location>
        <begin position="147"/>
        <end position="184"/>
    </location>
</feature>
<dbReference type="Pfam" id="PF01590">
    <property type="entry name" value="GAF"/>
    <property type="match status" value="1"/>
</dbReference>
<dbReference type="SMART" id="SM00331">
    <property type="entry name" value="PP2C_SIG"/>
    <property type="match status" value="1"/>
</dbReference>
<evidence type="ECO:0000256" key="2">
    <source>
        <dbReference type="SAM" id="MobiDB-lite"/>
    </source>
</evidence>
<dbReference type="Gene3D" id="3.30.565.10">
    <property type="entry name" value="Histidine kinase-like ATPase, C-terminal domain"/>
    <property type="match status" value="1"/>
</dbReference>
<dbReference type="SUPFAM" id="SSF81606">
    <property type="entry name" value="PP2C-like"/>
    <property type="match status" value="1"/>
</dbReference>
<dbReference type="Pfam" id="PF07228">
    <property type="entry name" value="SpoIIE"/>
    <property type="match status" value="1"/>
</dbReference>
<dbReference type="AlphaFoldDB" id="A0A7W7SPN1"/>
<evidence type="ECO:0000256" key="1">
    <source>
        <dbReference type="ARBA" id="ARBA00022801"/>
    </source>
</evidence>
<protein>
    <submittedName>
        <fullName evidence="4">Serine phosphatase RsbU (Regulator of sigma subunit)/anti-sigma regulatory factor (Ser/Thr protein kinase)</fullName>
    </submittedName>
</protein>
<evidence type="ECO:0000313" key="4">
    <source>
        <dbReference type="EMBL" id="MBB4958643.1"/>
    </source>
</evidence>
<dbReference type="Proteomes" id="UP000578819">
    <property type="component" value="Unassembled WGS sequence"/>
</dbReference>
<proteinExistence type="predicted"/>
<dbReference type="InterPro" id="IPR003594">
    <property type="entry name" value="HATPase_dom"/>
</dbReference>
<organism evidence="4 5">
    <name type="scientific">Micromonospora polyrhachis</name>
    <dbReference type="NCBI Taxonomy" id="1282883"/>
    <lineage>
        <taxon>Bacteria</taxon>
        <taxon>Bacillati</taxon>
        <taxon>Actinomycetota</taxon>
        <taxon>Actinomycetes</taxon>
        <taxon>Micromonosporales</taxon>
        <taxon>Micromonosporaceae</taxon>
        <taxon>Micromonospora</taxon>
    </lineage>
</organism>
<dbReference type="InterPro" id="IPR036890">
    <property type="entry name" value="HATPase_C_sf"/>
</dbReference>
<evidence type="ECO:0000313" key="5">
    <source>
        <dbReference type="Proteomes" id="UP000578819"/>
    </source>
</evidence>
<gene>
    <name evidence="4" type="ORF">FHR38_002376</name>
</gene>
<feature type="domain" description="PPM-type phosphatase" evidence="3">
    <location>
        <begin position="477"/>
        <end position="696"/>
    </location>
</feature>
<dbReference type="InterPro" id="IPR029016">
    <property type="entry name" value="GAF-like_dom_sf"/>
</dbReference>
<dbReference type="GO" id="GO:0016791">
    <property type="term" value="F:phosphatase activity"/>
    <property type="evidence" value="ECO:0007669"/>
    <property type="project" value="TreeGrafter"/>
</dbReference>
<dbReference type="Gene3D" id="3.60.40.10">
    <property type="entry name" value="PPM-type phosphatase domain"/>
    <property type="match status" value="1"/>
</dbReference>
<name>A0A7W7SPN1_9ACTN</name>
<dbReference type="SUPFAM" id="SSF55874">
    <property type="entry name" value="ATPase domain of HSP90 chaperone/DNA topoisomerase II/histidine kinase"/>
    <property type="match status" value="1"/>
</dbReference>
<keyword evidence="5" id="KW-1185">Reference proteome</keyword>
<evidence type="ECO:0000259" key="3">
    <source>
        <dbReference type="SMART" id="SM00331"/>
    </source>
</evidence>
<sequence length="700" mass="74238">MSAEAGPAFTSGADEHVRRVRLPADRRTPATARAIVRSVLAEANLDELLDEALLLTTELSTNAVEHAGTELDIEVVADRHGLTVTVSDFAPGRIGDVIARPRIDATDIAEVSERGRGLLLVDHFASRWGTTHQPTGKGVWFRLDRKHAAPGANPGTNPGRSDPATVAAGPLAGASDPPPERAVPSAGALSALMQTAPDPYSDDPLPEFAGNLLARIGEMLGAAGGSVRLDRGDGAGDQLLARYGRQPRSGDALVRVPLAVNRPYSGELELDAAPSAYARPLAALMAERLSLHLENDRLRRADVRRQTWLTFLAEASELLAQSLDVELTMALIPQLVVPRLGQWCAVHITDEWGRLRLAAASHADESMLPQLHEVLDESGPDSAQARLREASRIGTQVPIGGPMDGFAVPLVARGQRLGTLAVGRHQRHRHDPDEIAVLEDVARRAALAIENARIHAERRRVAQTLQQSLLPPVLPVVDGIGFAAEYVPTGDDAEVGGDFYDVLPLPDGRWLVAVGDVSGKGVQAAAVTGLVRDVIRVLVGDGKPLPEALSRLNETLLERGAGRYCTLALAAVGRGPDGQLDVSLHLAGHDRPVLVRGSGRADFVGTGGTALGLLDSIATPAADVLLGPGDALVFFTDGVTERRRGRELFGTDRLRDATVPLAGYSAEVMAARLRSTAIGFSAESPRDDIAILVLRNDMIG</sequence>
<dbReference type="RefSeq" id="WP_184534703.1">
    <property type="nucleotide sequence ID" value="NZ_JACHJW010000001.1"/>
</dbReference>
<dbReference type="InterPro" id="IPR036457">
    <property type="entry name" value="PPM-type-like_dom_sf"/>
</dbReference>
<dbReference type="InterPro" id="IPR052016">
    <property type="entry name" value="Bact_Sigma-Reg"/>
</dbReference>
<keyword evidence="1" id="KW-0378">Hydrolase</keyword>